<dbReference type="PANTHER" id="PTHR44169">
    <property type="entry name" value="NADPH-DEPENDENT 1-ACYLDIHYDROXYACETONE PHOSPHATE REDUCTASE"/>
    <property type="match status" value="1"/>
</dbReference>
<comment type="caution">
    <text evidence="6">The sequence shown here is derived from an EMBL/GenBank/DDBJ whole genome shotgun (WGS) entry which is preliminary data.</text>
</comment>
<feature type="transmembrane region" description="Helical" evidence="5">
    <location>
        <begin position="255"/>
        <end position="274"/>
    </location>
</feature>
<dbReference type="PRINTS" id="PR00081">
    <property type="entry name" value="GDHRDH"/>
</dbReference>
<gene>
    <name evidence="6" type="ORF">RI543_003119</name>
</gene>
<evidence type="ECO:0000256" key="4">
    <source>
        <dbReference type="RuleBase" id="RU000363"/>
    </source>
</evidence>
<keyword evidence="2" id="KW-0521">NADP</keyword>
<organism evidence="6 7">
    <name type="scientific">Arxiozyma heterogenica</name>
    <dbReference type="NCBI Taxonomy" id="278026"/>
    <lineage>
        <taxon>Eukaryota</taxon>
        <taxon>Fungi</taxon>
        <taxon>Dikarya</taxon>
        <taxon>Ascomycota</taxon>
        <taxon>Saccharomycotina</taxon>
        <taxon>Saccharomycetes</taxon>
        <taxon>Saccharomycetales</taxon>
        <taxon>Saccharomycetaceae</taxon>
        <taxon>Arxiozyma</taxon>
    </lineage>
</organism>
<dbReference type="Pfam" id="PF00106">
    <property type="entry name" value="adh_short"/>
    <property type="match status" value="1"/>
</dbReference>
<dbReference type="InterPro" id="IPR036291">
    <property type="entry name" value="NAD(P)-bd_dom_sf"/>
</dbReference>
<keyword evidence="5" id="KW-0472">Membrane</keyword>
<dbReference type="PANTHER" id="PTHR44169:SF6">
    <property type="entry name" value="NADPH-DEPENDENT 1-ACYLDIHYDROXYACETONE PHOSPHATE REDUCTASE"/>
    <property type="match status" value="1"/>
</dbReference>
<dbReference type="PRINTS" id="PR00080">
    <property type="entry name" value="SDRFAMILY"/>
</dbReference>
<accession>A0AAN8A7V2</accession>
<dbReference type="GO" id="GO:0006654">
    <property type="term" value="P:phosphatidic acid biosynthetic process"/>
    <property type="evidence" value="ECO:0007669"/>
    <property type="project" value="TreeGrafter"/>
</dbReference>
<dbReference type="Gene3D" id="3.40.50.720">
    <property type="entry name" value="NAD(P)-binding Rossmann-like Domain"/>
    <property type="match status" value="1"/>
</dbReference>
<name>A0AAN8A7V2_9SACH</name>
<keyword evidence="5" id="KW-0812">Transmembrane</keyword>
<comment type="similarity">
    <text evidence="1 4">Belongs to the short-chain dehydrogenases/reductases (SDR) family.</text>
</comment>
<dbReference type="CDD" id="cd05374">
    <property type="entry name" value="17beta-HSD-like_SDR_c"/>
    <property type="match status" value="1"/>
</dbReference>
<dbReference type="SUPFAM" id="SSF51735">
    <property type="entry name" value="NAD(P)-binding Rossmann-fold domains"/>
    <property type="match status" value="1"/>
</dbReference>
<dbReference type="InterPro" id="IPR020904">
    <property type="entry name" value="Sc_DH/Rdtase_CS"/>
</dbReference>
<evidence type="ECO:0000313" key="6">
    <source>
        <dbReference type="EMBL" id="KAK5779231.1"/>
    </source>
</evidence>
<dbReference type="GO" id="GO:0005811">
    <property type="term" value="C:lipid droplet"/>
    <property type="evidence" value="ECO:0007669"/>
    <property type="project" value="TreeGrafter"/>
</dbReference>
<evidence type="ECO:0000313" key="7">
    <source>
        <dbReference type="Proteomes" id="UP001306508"/>
    </source>
</evidence>
<dbReference type="Proteomes" id="UP001306508">
    <property type="component" value="Unassembled WGS sequence"/>
</dbReference>
<keyword evidence="3" id="KW-0560">Oxidoreductase</keyword>
<evidence type="ECO:0000256" key="3">
    <source>
        <dbReference type="ARBA" id="ARBA00023002"/>
    </source>
</evidence>
<sequence>MSKVAIVSGGSSGIGKAVSLELCKRGYTVYAVARRQQAIEDIKKEYPGLQLFAYELDITSTDAIKKFKDFLTRELPKNSDGQPTLDVLYNNAGQSCTFPALDVTPEVMEKCFQVNVFGHINMTTELSEFIINGRGTILFTGSLAGVISFPFGSIYSATKAAIHAYARGLHLELQPFGVRVINVITGGVATNISDNRPLPEGSIYNFKEGREAFEYRQNMVKHNTPMSADTYAKQVVDLIVEKQKDPVDVYRGSQAWLVSWIAFLIPYYILEWGLKRKFKLVKLFDSLKRKDKKLD</sequence>
<dbReference type="GO" id="GO:0005783">
    <property type="term" value="C:endoplasmic reticulum"/>
    <property type="evidence" value="ECO:0007669"/>
    <property type="project" value="TreeGrafter"/>
</dbReference>
<dbReference type="AlphaFoldDB" id="A0AAN8A7V2"/>
<dbReference type="GO" id="GO:0000140">
    <property type="term" value="F:acylglycerone-phosphate reductase (NADP+) activity"/>
    <property type="evidence" value="ECO:0007669"/>
    <property type="project" value="TreeGrafter"/>
</dbReference>
<evidence type="ECO:0000256" key="5">
    <source>
        <dbReference type="SAM" id="Phobius"/>
    </source>
</evidence>
<dbReference type="GO" id="GO:0004806">
    <property type="term" value="F:triacylglycerol lipase activity"/>
    <property type="evidence" value="ECO:0007669"/>
    <property type="project" value="TreeGrafter"/>
</dbReference>
<keyword evidence="5" id="KW-1133">Transmembrane helix</keyword>
<protein>
    <submittedName>
        <fullName evidence="6">Uncharacterized protein</fullName>
    </submittedName>
</protein>
<evidence type="ECO:0000256" key="1">
    <source>
        <dbReference type="ARBA" id="ARBA00006484"/>
    </source>
</evidence>
<dbReference type="InterPro" id="IPR002347">
    <property type="entry name" value="SDR_fam"/>
</dbReference>
<reference evidence="7" key="1">
    <citation type="submission" date="2023-07" db="EMBL/GenBank/DDBJ databases">
        <title>A draft genome of Kazachstania heterogenica Y-27499.</title>
        <authorList>
            <person name="Donic C."/>
            <person name="Kralova J.S."/>
            <person name="Fidel L."/>
            <person name="Ben-Dor S."/>
            <person name="Jung S."/>
        </authorList>
    </citation>
    <scope>NUCLEOTIDE SEQUENCE [LARGE SCALE GENOMIC DNA]</scope>
    <source>
        <strain evidence="7">Y27499</strain>
    </source>
</reference>
<dbReference type="PROSITE" id="PS00061">
    <property type="entry name" value="ADH_SHORT"/>
    <property type="match status" value="1"/>
</dbReference>
<evidence type="ECO:0000256" key="2">
    <source>
        <dbReference type="ARBA" id="ARBA00022857"/>
    </source>
</evidence>
<dbReference type="GO" id="GO:0019433">
    <property type="term" value="P:triglyceride catabolic process"/>
    <property type="evidence" value="ECO:0007669"/>
    <property type="project" value="TreeGrafter"/>
</dbReference>
<proteinExistence type="inferred from homology"/>
<keyword evidence="7" id="KW-1185">Reference proteome</keyword>
<dbReference type="EMBL" id="JAWIZZ010000047">
    <property type="protein sequence ID" value="KAK5779231.1"/>
    <property type="molecule type" value="Genomic_DNA"/>
</dbReference>